<organism evidence="1 2">
    <name type="scientific">Salix koriyanagi</name>
    <dbReference type="NCBI Taxonomy" id="2511006"/>
    <lineage>
        <taxon>Eukaryota</taxon>
        <taxon>Viridiplantae</taxon>
        <taxon>Streptophyta</taxon>
        <taxon>Embryophyta</taxon>
        <taxon>Tracheophyta</taxon>
        <taxon>Spermatophyta</taxon>
        <taxon>Magnoliopsida</taxon>
        <taxon>eudicotyledons</taxon>
        <taxon>Gunneridae</taxon>
        <taxon>Pentapetalae</taxon>
        <taxon>rosids</taxon>
        <taxon>fabids</taxon>
        <taxon>Malpighiales</taxon>
        <taxon>Salicaceae</taxon>
        <taxon>Saliceae</taxon>
        <taxon>Salix</taxon>
    </lineage>
</organism>
<keyword evidence="2" id="KW-1185">Reference proteome</keyword>
<comment type="caution">
    <text evidence="1">The sequence shown here is derived from an EMBL/GenBank/DDBJ whole genome shotgun (WGS) entry which is preliminary data.</text>
</comment>
<evidence type="ECO:0000313" key="2">
    <source>
        <dbReference type="Proteomes" id="UP001151752"/>
    </source>
</evidence>
<dbReference type="EMBL" id="JAPFFM010000016">
    <property type="protein sequence ID" value="KAJ6701542.1"/>
    <property type="molecule type" value="Genomic_DNA"/>
</dbReference>
<protein>
    <submittedName>
        <fullName evidence="1">Uncharacterized protein</fullName>
    </submittedName>
</protein>
<dbReference type="Proteomes" id="UP001151752">
    <property type="component" value="Chromosome 1"/>
</dbReference>
<proteinExistence type="predicted"/>
<gene>
    <name evidence="1" type="ORF">OIU74_012836</name>
</gene>
<accession>A0A9Q0Q814</accession>
<dbReference type="AlphaFoldDB" id="A0A9Q0Q814"/>
<name>A0A9Q0Q814_9ROSI</name>
<reference evidence="1" key="2">
    <citation type="journal article" date="2023" name="Int. J. Mol. Sci.">
        <title>De Novo Assembly and Annotation of 11 Diverse Shrub Willow (Salix) Genomes Reveals Novel Gene Organization in Sex-Linked Regions.</title>
        <authorList>
            <person name="Hyden B."/>
            <person name="Feng K."/>
            <person name="Yates T.B."/>
            <person name="Jawdy S."/>
            <person name="Cereghino C."/>
            <person name="Smart L.B."/>
            <person name="Muchero W."/>
        </authorList>
    </citation>
    <scope>NUCLEOTIDE SEQUENCE</scope>
    <source>
        <tissue evidence="1">Shoot tip</tissue>
    </source>
</reference>
<sequence>MANSSGLFSPSVPSLRGKIKPSMGVIGSGIWSPQRISKRVVCSGTIEGSEKISSSQSRLPRSVFWLLNHFYLESIGKWVFNASGF</sequence>
<reference evidence="1" key="1">
    <citation type="submission" date="2022-11" db="EMBL/GenBank/DDBJ databases">
        <authorList>
            <person name="Hyden B.L."/>
            <person name="Feng K."/>
            <person name="Yates T."/>
            <person name="Jawdy S."/>
            <person name="Smart L.B."/>
            <person name="Muchero W."/>
        </authorList>
    </citation>
    <scope>NUCLEOTIDE SEQUENCE</scope>
    <source>
        <tissue evidence="1">Shoot tip</tissue>
    </source>
</reference>
<evidence type="ECO:0000313" key="1">
    <source>
        <dbReference type="EMBL" id="KAJ6701542.1"/>
    </source>
</evidence>